<reference evidence="5 6" key="1">
    <citation type="submission" date="2019-09" db="EMBL/GenBank/DDBJ databases">
        <title>Genome sequence of Adhaeribacter sp. M2.</title>
        <authorList>
            <person name="Srinivasan S."/>
        </authorList>
    </citation>
    <scope>NUCLEOTIDE SEQUENCE [LARGE SCALE GENOMIC DNA]</scope>
    <source>
        <strain evidence="5 6">M2</strain>
    </source>
</reference>
<sequence length="222" mass="24304">MKKHSLAVGLFIFSASVFVSSCNEKKAPADKTPVKTEETAKPTEETAPAADTTSSAPADTVAQTGKTTTTTDSGNAQKFGHINSADLIELMPETKKADASLEAFVKSLEKQFGTLQSDYRKKISEYQNQEKTMVDAVRESKIKAIQDLEVQMQQSQAEGQQKVAAKREALYKPILDKAEKAVKAVGKENGYDYIFDTNAGSFIYSKESHDIMPLVKKKLGIK</sequence>
<dbReference type="Pfam" id="PF03938">
    <property type="entry name" value="OmpH"/>
    <property type="match status" value="1"/>
</dbReference>
<dbReference type="GO" id="GO:0051082">
    <property type="term" value="F:unfolded protein binding"/>
    <property type="evidence" value="ECO:0007669"/>
    <property type="project" value="InterPro"/>
</dbReference>
<organism evidence="5 6">
    <name type="scientific">Adhaeribacter soli</name>
    <dbReference type="NCBI Taxonomy" id="2607655"/>
    <lineage>
        <taxon>Bacteria</taxon>
        <taxon>Pseudomonadati</taxon>
        <taxon>Bacteroidota</taxon>
        <taxon>Cytophagia</taxon>
        <taxon>Cytophagales</taxon>
        <taxon>Hymenobacteraceae</taxon>
        <taxon>Adhaeribacter</taxon>
    </lineage>
</organism>
<comment type="similarity">
    <text evidence="1">Belongs to the Skp family.</text>
</comment>
<proteinExistence type="inferred from homology"/>
<evidence type="ECO:0000313" key="6">
    <source>
        <dbReference type="Proteomes" id="UP000326570"/>
    </source>
</evidence>
<evidence type="ECO:0000256" key="2">
    <source>
        <dbReference type="ARBA" id="ARBA00022729"/>
    </source>
</evidence>
<dbReference type="PANTHER" id="PTHR35089">
    <property type="entry name" value="CHAPERONE PROTEIN SKP"/>
    <property type="match status" value="1"/>
</dbReference>
<dbReference type="InterPro" id="IPR005632">
    <property type="entry name" value="Chaperone_Skp"/>
</dbReference>
<feature type="compositionally biased region" description="Basic and acidic residues" evidence="3">
    <location>
        <begin position="26"/>
        <end position="44"/>
    </location>
</feature>
<dbReference type="InterPro" id="IPR024930">
    <property type="entry name" value="Skp_dom_sf"/>
</dbReference>
<feature type="chain" id="PRO_5025006426" evidence="4">
    <location>
        <begin position="22"/>
        <end position="222"/>
    </location>
</feature>
<feature type="compositionally biased region" description="Low complexity" evidence="3">
    <location>
        <begin position="45"/>
        <end position="71"/>
    </location>
</feature>
<evidence type="ECO:0000256" key="4">
    <source>
        <dbReference type="SAM" id="SignalP"/>
    </source>
</evidence>
<keyword evidence="6" id="KW-1185">Reference proteome</keyword>
<dbReference type="SUPFAM" id="SSF111384">
    <property type="entry name" value="OmpH-like"/>
    <property type="match status" value="1"/>
</dbReference>
<dbReference type="GO" id="GO:0005829">
    <property type="term" value="C:cytosol"/>
    <property type="evidence" value="ECO:0007669"/>
    <property type="project" value="TreeGrafter"/>
</dbReference>
<dbReference type="SMART" id="SM00935">
    <property type="entry name" value="OmpH"/>
    <property type="match status" value="1"/>
</dbReference>
<dbReference type="Proteomes" id="UP000326570">
    <property type="component" value="Unassembled WGS sequence"/>
</dbReference>
<dbReference type="GO" id="GO:0050821">
    <property type="term" value="P:protein stabilization"/>
    <property type="evidence" value="ECO:0007669"/>
    <property type="project" value="TreeGrafter"/>
</dbReference>
<dbReference type="AlphaFoldDB" id="A0A5N1J9T3"/>
<dbReference type="Gene3D" id="3.30.910.20">
    <property type="entry name" value="Skp domain"/>
    <property type="match status" value="1"/>
</dbReference>
<evidence type="ECO:0000313" key="5">
    <source>
        <dbReference type="EMBL" id="KAA9346075.1"/>
    </source>
</evidence>
<comment type="caution">
    <text evidence="5">The sequence shown here is derived from an EMBL/GenBank/DDBJ whole genome shotgun (WGS) entry which is preliminary data.</text>
</comment>
<dbReference type="PANTHER" id="PTHR35089:SF1">
    <property type="entry name" value="CHAPERONE PROTEIN SKP"/>
    <property type="match status" value="1"/>
</dbReference>
<dbReference type="RefSeq" id="WP_150902218.1">
    <property type="nucleotide sequence ID" value="NZ_VTWT01000001.1"/>
</dbReference>
<feature type="region of interest" description="Disordered" evidence="3">
    <location>
        <begin position="26"/>
        <end position="78"/>
    </location>
</feature>
<gene>
    <name evidence="5" type="ORF">F0P94_03055</name>
</gene>
<dbReference type="EMBL" id="VTWT01000001">
    <property type="protein sequence ID" value="KAA9346075.1"/>
    <property type="molecule type" value="Genomic_DNA"/>
</dbReference>
<feature type="signal peptide" evidence="4">
    <location>
        <begin position="1"/>
        <end position="21"/>
    </location>
</feature>
<evidence type="ECO:0000256" key="3">
    <source>
        <dbReference type="SAM" id="MobiDB-lite"/>
    </source>
</evidence>
<accession>A0A5N1J9T3</accession>
<protein>
    <submittedName>
        <fullName evidence="5">OmpH family outer membrane protein</fullName>
    </submittedName>
</protein>
<dbReference type="PROSITE" id="PS51257">
    <property type="entry name" value="PROKAR_LIPOPROTEIN"/>
    <property type="match status" value="1"/>
</dbReference>
<name>A0A5N1J9T3_9BACT</name>
<evidence type="ECO:0000256" key="1">
    <source>
        <dbReference type="ARBA" id="ARBA00009091"/>
    </source>
</evidence>
<keyword evidence="2 4" id="KW-0732">Signal</keyword>